<feature type="compositionally biased region" description="Low complexity" evidence="3">
    <location>
        <begin position="570"/>
        <end position="586"/>
    </location>
</feature>
<sequence length="706" mass="75254">MNQQMNMAGMAGAGGPVGGGAQAANAMARGAINQNRVRLDMLNTYIYDYFIRQEQWDVARAMHKAAKTSDNMPLSFADGKPSPSGRDVNGVGDAMDTDSKDFKKPADLPDSKFGPNDGCFLMDWWSQFWDLYDGQRQKGGQVMNQYIQTNQNQQRMRQDQQNRMLQAGTDPRVQQMMFNRAQQTQNGMPTEMAKVMMGRGQMNPQQQMIQNRMMQQAKMNNMQRDGSMNMGEQRSQSPGSGDNNAPSPKRQRMEGNFNGQMGPAGRGQGMPGQPGSMQGPNGPPLMLQNGLPPQLLDQKQQFEAIQQGGQASPMATQGNPDGGNHALQDYQMQLMLLEQQNKKRLLMARQEQDSMSHPAGSGPGIPPQQFAPTMSPSGSRAGGPSPNPAEMAKRGTPKMGPGNLPNPNSPADPNLQGNRGSPTPNFDPNMNPQGINQFYPMGVPGMQPPAPSSHPRAPGMPINAQQMNEFQRRAMQNGQMFPQGGVMQNAQQPGQQGQQPGQQPPIGTPRQPTNMGPPPAPPTGGEQGRTNPSSPSQQNAAPPTPNQGNKNIPNKGAKKDKQPPKKAANKAKNQGNTGATPASEAEPPTPTPSTPITPMHPSSFGPQKNGAPGIPGAAVPGVQQPAAAPAQPAPPAGGLDPNSTAPFGDIGGDTFGNLDLANFDSGDVLENFDFDSFLHTDDTSGAFTFDNMNFGAPDGVEAGGDV</sequence>
<dbReference type="PANTHER" id="PTHR12610">
    <property type="entry name" value="SINGLE STRANDED DNA BINDING PROTEIN"/>
    <property type="match status" value="1"/>
</dbReference>
<dbReference type="OrthoDB" id="5600002at2759"/>
<comment type="caution">
    <text evidence="4">The sequence shown here is derived from an EMBL/GenBank/DDBJ whole genome shotgun (WGS) entry which is preliminary data.</text>
</comment>
<dbReference type="EMBL" id="ML978124">
    <property type="protein sequence ID" value="KAF2100860.1"/>
    <property type="molecule type" value="Genomic_DNA"/>
</dbReference>
<dbReference type="Proteomes" id="UP000799772">
    <property type="component" value="Unassembled WGS sequence"/>
</dbReference>
<feature type="compositionally biased region" description="Polar residues" evidence="3">
    <location>
        <begin position="306"/>
        <end position="319"/>
    </location>
</feature>
<feature type="compositionally biased region" description="Polar residues" evidence="3">
    <location>
        <begin position="463"/>
        <end position="490"/>
    </location>
</feature>
<feature type="region of interest" description="Disordered" evidence="3">
    <location>
        <begin position="349"/>
        <end position="650"/>
    </location>
</feature>
<feature type="compositionally biased region" description="Low complexity" evidence="3">
    <location>
        <begin position="491"/>
        <end position="501"/>
    </location>
</feature>
<feature type="compositionally biased region" description="Low complexity" evidence="3">
    <location>
        <begin position="375"/>
        <end position="384"/>
    </location>
</feature>
<reference evidence="4" key="1">
    <citation type="journal article" date="2020" name="Stud. Mycol.">
        <title>101 Dothideomycetes genomes: a test case for predicting lifestyles and emergence of pathogens.</title>
        <authorList>
            <person name="Haridas S."/>
            <person name="Albert R."/>
            <person name="Binder M."/>
            <person name="Bloem J."/>
            <person name="Labutti K."/>
            <person name="Salamov A."/>
            <person name="Andreopoulos B."/>
            <person name="Baker S."/>
            <person name="Barry K."/>
            <person name="Bills G."/>
            <person name="Bluhm B."/>
            <person name="Cannon C."/>
            <person name="Castanera R."/>
            <person name="Culley D."/>
            <person name="Daum C."/>
            <person name="Ezra D."/>
            <person name="Gonzalez J."/>
            <person name="Henrissat B."/>
            <person name="Kuo A."/>
            <person name="Liang C."/>
            <person name="Lipzen A."/>
            <person name="Lutzoni F."/>
            <person name="Magnuson J."/>
            <person name="Mondo S."/>
            <person name="Nolan M."/>
            <person name="Ohm R."/>
            <person name="Pangilinan J."/>
            <person name="Park H.-J."/>
            <person name="Ramirez L."/>
            <person name="Alfaro M."/>
            <person name="Sun H."/>
            <person name="Tritt A."/>
            <person name="Yoshinaga Y."/>
            <person name="Zwiers L.-H."/>
            <person name="Turgeon B."/>
            <person name="Goodwin S."/>
            <person name="Spatafora J."/>
            <person name="Crous P."/>
            <person name="Grigoriev I."/>
        </authorList>
    </citation>
    <scope>NUCLEOTIDE SEQUENCE</scope>
    <source>
        <strain evidence="4">CBS 133067</strain>
    </source>
</reference>
<organism evidence="4 5">
    <name type="scientific">Rhizodiscina lignyota</name>
    <dbReference type="NCBI Taxonomy" id="1504668"/>
    <lineage>
        <taxon>Eukaryota</taxon>
        <taxon>Fungi</taxon>
        <taxon>Dikarya</taxon>
        <taxon>Ascomycota</taxon>
        <taxon>Pezizomycotina</taxon>
        <taxon>Dothideomycetes</taxon>
        <taxon>Pleosporomycetidae</taxon>
        <taxon>Aulographales</taxon>
        <taxon>Rhizodiscinaceae</taxon>
        <taxon>Rhizodiscina</taxon>
    </lineage>
</organism>
<accession>A0A9P4IKE4</accession>
<dbReference type="GO" id="GO:0005634">
    <property type="term" value="C:nucleus"/>
    <property type="evidence" value="ECO:0007669"/>
    <property type="project" value="UniProtKB-SubCell"/>
</dbReference>
<evidence type="ECO:0000313" key="5">
    <source>
        <dbReference type="Proteomes" id="UP000799772"/>
    </source>
</evidence>
<evidence type="ECO:0000256" key="3">
    <source>
        <dbReference type="SAM" id="MobiDB-lite"/>
    </source>
</evidence>
<gene>
    <name evidence="4" type="ORF">NA57DRAFT_74459</name>
</gene>
<evidence type="ECO:0000256" key="2">
    <source>
        <dbReference type="ARBA" id="ARBA00023242"/>
    </source>
</evidence>
<feature type="compositionally biased region" description="Gly residues" evidence="3">
    <location>
        <begin position="262"/>
        <end position="272"/>
    </location>
</feature>
<comment type="subcellular location">
    <subcellularLocation>
        <location evidence="1">Nucleus</location>
    </subcellularLocation>
</comment>
<keyword evidence="2" id="KW-0539">Nucleus</keyword>
<keyword evidence="5" id="KW-1185">Reference proteome</keyword>
<feature type="region of interest" description="Disordered" evidence="3">
    <location>
        <begin position="224"/>
        <end position="291"/>
    </location>
</feature>
<feature type="compositionally biased region" description="Basic and acidic residues" evidence="3">
    <location>
        <begin position="97"/>
        <end position="110"/>
    </location>
</feature>
<feature type="compositionally biased region" description="Polar residues" evidence="3">
    <location>
        <begin position="405"/>
        <end position="436"/>
    </location>
</feature>
<evidence type="ECO:0008006" key="6">
    <source>
        <dbReference type="Google" id="ProtNLM"/>
    </source>
</evidence>
<evidence type="ECO:0000256" key="1">
    <source>
        <dbReference type="ARBA" id="ARBA00004123"/>
    </source>
</evidence>
<feature type="region of interest" description="Disordered" evidence="3">
    <location>
        <begin position="72"/>
        <end position="110"/>
    </location>
</feature>
<dbReference type="GO" id="GO:0045944">
    <property type="term" value="P:positive regulation of transcription by RNA polymerase II"/>
    <property type="evidence" value="ECO:0007669"/>
    <property type="project" value="TreeGrafter"/>
</dbReference>
<name>A0A9P4IKE4_9PEZI</name>
<dbReference type="PANTHER" id="PTHR12610:SF12">
    <property type="entry name" value="SEQUENCE-SPECIFIC SINGLE-STRANDED DNA-BINDING PROTEIN, ISOFORM D"/>
    <property type="match status" value="1"/>
</dbReference>
<feature type="compositionally biased region" description="Polar residues" evidence="3">
    <location>
        <begin position="224"/>
        <end position="246"/>
    </location>
</feature>
<feature type="compositionally biased region" description="Low complexity" evidence="3">
    <location>
        <begin position="531"/>
        <end position="541"/>
    </location>
</feature>
<dbReference type="AlphaFoldDB" id="A0A9P4IKE4"/>
<evidence type="ECO:0000313" key="4">
    <source>
        <dbReference type="EMBL" id="KAF2100860.1"/>
    </source>
</evidence>
<proteinExistence type="predicted"/>
<protein>
    <recommendedName>
        <fullName evidence="6">LisH domain-containing protein</fullName>
    </recommendedName>
</protein>
<feature type="compositionally biased region" description="Low complexity" evidence="3">
    <location>
        <begin position="610"/>
        <end position="630"/>
    </location>
</feature>
<feature type="region of interest" description="Disordered" evidence="3">
    <location>
        <begin position="306"/>
        <end position="326"/>
    </location>
</feature>